<dbReference type="Proteomes" id="UP000469424">
    <property type="component" value="Unassembled WGS sequence"/>
</dbReference>
<gene>
    <name evidence="1" type="ORF">FYJ65_01145</name>
</gene>
<dbReference type="EMBL" id="VUNA01000001">
    <property type="protein sequence ID" value="MST69957.1"/>
    <property type="molecule type" value="Genomic_DNA"/>
</dbReference>
<evidence type="ECO:0000313" key="2">
    <source>
        <dbReference type="Proteomes" id="UP000469424"/>
    </source>
</evidence>
<comment type="caution">
    <text evidence="1">The sequence shown here is derived from an EMBL/GenBank/DDBJ whole genome shotgun (WGS) entry which is preliminary data.</text>
</comment>
<keyword evidence="2" id="KW-1185">Reference proteome</keyword>
<dbReference type="RefSeq" id="WP_154553510.1">
    <property type="nucleotide sequence ID" value="NZ_VUNA01000001.1"/>
</dbReference>
<evidence type="ECO:0000313" key="1">
    <source>
        <dbReference type="EMBL" id="MST69957.1"/>
    </source>
</evidence>
<reference evidence="1 2" key="1">
    <citation type="submission" date="2019-08" db="EMBL/GenBank/DDBJ databases">
        <title>In-depth cultivation of the pig gut microbiome towards novel bacterial diversity and tailored functional studies.</title>
        <authorList>
            <person name="Wylensek D."/>
            <person name="Hitch T.C.A."/>
            <person name="Clavel T."/>
        </authorList>
    </citation>
    <scope>NUCLEOTIDE SEQUENCE [LARGE SCALE GENOMIC DNA]</scope>
    <source>
        <strain evidence="1 2">WCA-MUC-591-APC-4B</strain>
    </source>
</reference>
<name>A0A6N7X2T0_9FIRM</name>
<protein>
    <submittedName>
        <fullName evidence="1">Uncharacterized protein</fullName>
    </submittedName>
</protein>
<organism evidence="1 2">
    <name type="scientific">Mogibacterium kristiansenii</name>
    <dbReference type="NCBI Taxonomy" id="2606708"/>
    <lineage>
        <taxon>Bacteria</taxon>
        <taxon>Bacillati</taxon>
        <taxon>Bacillota</taxon>
        <taxon>Clostridia</taxon>
        <taxon>Peptostreptococcales</taxon>
        <taxon>Anaerovoracaceae</taxon>
        <taxon>Mogibacterium</taxon>
    </lineage>
</organism>
<dbReference type="AlphaFoldDB" id="A0A6N7X2T0"/>
<proteinExistence type="predicted"/>
<sequence length="122" mass="14251">MCREKREAKPSFPEFKPDDCPMLGKLSQMAAAAFLKLDFDGDEEVEMNRQQCYEMLMDMYNADMNRQAVGILKTVFTHFGCEKVLSELAILESCSCFNEIHDAFMRRFLFCDEFIPFILTFK</sequence>
<accession>A0A6N7X2T0</accession>